<protein>
    <submittedName>
        <fullName evidence="1">Uncharacterized protein</fullName>
    </submittedName>
</protein>
<reference evidence="1" key="1">
    <citation type="submission" date="2014-12" db="EMBL/GenBank/DDBJ databases">
        <title>Insight into the proteome of Arion vulgaris.</title>
        <authorList>
            <person name="Aradska J."/>
            <person name="Bulat T."/>
            <person name="Smidak R."/>
            <person name="Sarate P."/>
            <person name="Gangsoo J."/>
            <person name="Sialana F."/>
            <person name="Bilban M."/>
            <person name="Lubec G."/>
        </authorList>
    </citation>
    <scope>NUCLEOTIDE SEQUENCE</scope>
    <source>
        <tissue evidence="1">Skin</tissue>
    </source>
</reference>
<dbReference type="EMBL" id="HACG01027682">
    <property type="protein sequence ID" value="CEK74547.1"/>
    <property type="molecule type" value="Transcribed_RNA"/>
</dbReference>
<evidence type="ECO:0000313" key="1">
    <source>
        <dbReference type="EMBL" id="CEK74547.1"/>
    </source>
</evidence>
<dbReference type="AlphaFoldDB" id="A0A0B7A1S0"/>
<name>A0A0B7A1S0_9EUPU</name>
<organism evidence="1">
    <name type="scientific">Arion vulgaris</name>
    <dbReference type="NCBI Taxonomy" id="1028688"/>
    <lineage>
        <taxon>Eukaryota</taxon>
        <taxon>Metazoa</taxon>
        <taxon>Spiralia</taxon>
        <taxon>Lophotrochozoa</taxon>
        <taxon>Mollusca</taxon>
        <taxon>Gastropoda</taxon>
        <taxon>Heterobranchia</taxon>
        <taxon>Euthyneura</taxon>
        <taxon>Panpulmonata</taxon>
        <taxon>Eupulmonata</taxon>
        <taxon>Stylommatophora</taxon>
        <taxon>Helicina</taxon>
        <taxon>Arionoidea</taxon>
        <taxon>Arionidae</taxon>
        <taxon>Arion</taxon>
    </lineage>
</organism>
<gene>
    <name evidence="1" type="primary">ORF91516</name>
</gene>
<accession>A0A0B7A1S0</accession>
<proteinExistence type="predicted"/>
<sequence length="65" mass="7262">MISVSTIYQSGAYQAQRNKSTLNEDCGTFDKTTSSMTTEITAGKRKRGCPKQTWRQSILQELKSA</sequence>